<evidence type="ECO:0000313" key="1">
    <source>
        <dbReference type="EnsemblMetazoa" id="CJA37228.1"/>
    </source>
</evidence>
<reference evidence="1" key="2">
    <citation type="submission" date="2022-06" db="UniProtKB">
        <authorList>
            <consortium name="EnsemblMetazoa"/>
        </authorList>
    </citation>
    <scope>IDENTIFICATION</scope>
    <source>
        <strain evidence="1">DF5081</strain>
    </source>
</reference>
<evidence type="ECO:0000313" key="2">
    <source>
        <dbReference type="Proteomes" id="UP000005237"/>
    </source>
</evidence>
<organism evidence="1 2">
    <name type="scientific">Caenorhabditis japonica</name>
    <dbReference type="NCBI Taxonomy" id="281687"/>
    <lineage>
        <taxon>Eukaryota</taxon>
        <taxon>Metazoa</taxon>
        <taxon>Ecdysozoa</taxon>
        <taxon>Nematoda</taxon>
        <taxon>Chromadorea</taxon>
        <taxon>Rhabditida</taxon>
        <taxon>Rhabditina</taxon>
        <taxon>Rhabditomorpha</taxon>
        <taxon>Rhabditoidea</taxon>
        <taxon>Rhabditidae</taxon>
        <taxon>Peloderinae</taxon>
        <taxon>Caenorhabditis</taxon>
    </lineage>
</organism>
<name>A0A8R1ENG2_CAEJA</name>
<reference evidence="2" key="1">
    <citation type="submission" date="2010-08" db="EMBL/GenBank/DDBJ databases">
        <authorList>
            <consortium name="Caenorhabditis japonica Sequencing Consortium"/>
            <person name="Wilson R.K."/>
        </authorList>
    </citation>
    <scope>NUCLEOTIDE SEQUENCE [LARGE SCALE GENOMIC DNA]</scope>
    <source>
        <strain evidence="2">DF5081</strain>
    </source>
</reference>
<keyword evidence="2" id="KW-1185">Reference proteome</keyword>
<accession>A0A8R1ENG2</accession>
<dbReference type="AlphaFoldDB" id="A0A8R1ENG2"/>
<protein>
    <submittedName>
        <fullName evidence="1">Uncharacterized protein</fullName>
    </submittedName>
</protein>
<sequence length="118" mass="13559">MIGDDILHHVTVKFCSKRFKNVFGKLRQVLGFALKTRKNICYLNVKVLPHPPYSPDLTPILDTGIPLDLFFSRTSSWKDVRRQKIPETYLDSSFNGIVLRERYRAVAHTLAVCGGPQW</sequence>
<proteinExistence type="predicted"/>
<dbReference type="Proteomes" id="UP000005237">
    <property type="component" value="Unassembled WGS sequence"/>
</dbReference>
<dbReference type="EnsemblMetazoa" id="CJA37228.1">
    <property type="protein sequence ID" value="CJA37228.1"/>
    <property type="gene ID" value="WBGene00213075"/>
</dbReference>